<evidence type="ECO:0000313" key="2">
    <source>
        <dbReference type="EMBL" id="PKA49905.1"/>
    </source>
</evidence>
<keyword evidence="3" id="KW-1185">Reference proteome</keyword>
<feature type="region of interest" description="Disordered" evidence="1">
    <location>
        <begin position="1"/>
        <end position="130"/>
    </location>
</feature>
<reference evidence="2 3" key="1">
    <citation type="journal article" date="2017" name="Nature">
        <title>The Apostasia genome and the evolution of orchids.</title>
        <authorList>
            <person name="Zhang G.Q."/>
            <person name="Liu K.W."/>
            <person name="Li Z."/>
            <person name="Lohaus R."/>
            <person name="Hsiao Y.Y."/>
            <person name="Niu S.C."/>
            <person name="Wang J.Y."/>
            <person name="Lin Y.C."/>
            <person name="Xu Q."/>
            <person name="Chen L.J."/>
            <person name="Yoshida K."/>
            <person name="Fujiwara S."/>
            <person name="Wang Z.W."/>
            <person name="Zhang Y.Q."/>
            <person name="Mitsuda N."/>
            <person name="Wang M."/>
            <person name="Liu G.H."/>
            <person name="Pecoraro L."/>
            <person name="Huang H.X."/>
            <person name="Xiao X.J."/>
            <person name="Lin M."/>
            <person name="Wu X.Y."/>
            <person name="Wu W.L."/>
            <person name="Chen Y.Y."/>
            <person name="Chang S.B."/>
            <person name="Sakamoto S."/>
            <person name="Ohme-Takagi M."/>
            <person name="Yagi M."/>
            <person name="Zeng S.J."/>
            <person name="Shen C.Y."/>
            <person name="Yeh C.M."/>
            <person name="Luo Y.B."/>
            <person name="Tsai W.C."/>
            <person name="Van de Peer Y."/>
            <person name="Liu Z.J."/>
        </authorList>
    </citation>
    <scope>NUCLEOTIDE SEQUENCE [LARGE SCALE GENOMIC DNA]</scope>
    <source>
        <strain evidence="3">cv. Shenzhen</strain>
        <tissue evidence="2">Stem</tissue>
    </source>
</reference>
<accession>A0A2I0A2Y4</accession>
<evidence type="ECO:0000256" key="1">
    <source>
        <dbReference type="SAM" id="MobiDB-lite"/>
    </source>
</evidence>
<dbReference type="EMBL" id="KZ452036">
    <property type="protein sequence ID" value="PKA49905.1"/>
    <property type="molecule type" value="Genomic_DNA"/>
</dbReference>
<feature type="compositionally biased region" description="Basic residues" evidence="1">
    <location>
        <begin position="1"/>
        <end position="10"/>
    </location>
</feature>
<dbReference type="AlphaFoldDB" id="A0A2I0A2Y4"/>
<proteinExistence type="predicted"/>
<protein>
    <submittedName>
        <fullName evidence="2">Uncharacterized protein</fullName>
    </submittedName>
</protein>
<evidence type="ECO:0000313" key="3">
    <source>
        <dbReference type="Proteomes" id="UP000236161"/>
    </source>
</evidence>
<sequence length="370" mass="40278">MPRGRRRVRRPRDVCDPPEAALGTARLPAGRACASHAQRSGGEREAPLSFLPSPAHERRCAAAGPAGGCATTLDPPSPSATARRRRRPRDVVGGPEQREATSPASPMSVDGKALSSRSLRTGYAGVTRRRQRGRRWVAHAAWVRQRRPCATIGRREMRRGEREGETAFQSRELFPMLKPIAMRGAAAMLLRFPKSAANGAGRSSSFPSLSHQRLLSLIEQQRCPHYSSGTTSSSAASSFFSSLLPMIFAAGAVGLGWAEASSTNAGEEGYQHWANGMEKLAALERQRLEELLNSRGMQRGSYPPFTVDVRGPKVSSADLGFTFSIDMIEWKRGIYLQWNGLSALVAMGVRVYGLDEAFSNVLCDNIAGYH</sequence>
<name>A0A2I0A2Y4_9ASPA</name>
<gene>
    <name evidence="2" type="ORF">AXF42_Ash019221</name>
</gene>
<dbReference type="Proteomes" id="UP000236161">
    <property type="component" value="Unassembled WGS sequence"/>
</dbReference>
<dbReference type="STRING" id="1088818.A0A2I0A2Y4"/>
<feature type="compositionally biased region" description="Low complexity" evidence="1">
    <location>
        <begin position="61"/>
        <end position="70"/>
    </location>
</feature>
<organism evidence="2 3">
    <name type="scientific">Apostasia shenzhenica</name>
    <dbReference type="NCBI Taxonomy" id="1088818"/>
    <lineage>
        <taxon>Eukaryota</taxon>
        <taxon>Viridiplantae</taxon>
        <taxon>Streptophyta</taxon>
        <taxon>Embryophyta</taxon>
        <taxon>Tracheophyta</taxon>
        <taxon>Spermatophyta</taxon>
        <taxon>Magnoliopsida</taxon>
        <taxon>Liliopsida</taxon>
        <taxon>Asparagales</taxon>
        <taxon>Orchidaceae</taxon>
        <taxon>Apostasioideae</taxon>
        <taxon>Apostasia</taxon>
    </lineage>
</organism>